<sequence length="339" mass="38484">MSVHILDGYYLSISFLISLAWQSVGFAIAYQLQIDTITDFWSAINVLFLSLLTLLLSDSRGSTRNLVASISVMVWSIRLGGFQLFRVRKLGGDKRFDEMRSKILSFAGFWILQLLWVWSISMPVYVLNSPSLSEGRVGDDFGNAKDVAGIVLLSIGLLCETLADVQKYRFKRAHQTNPPPRGAITDVGLWRYSRRPNYFGEILFWWGVWILCMGQVGSVQGGAKRSLQASVVSPLITMILLLLLSGVPLAEKPTQERYFLMSESGQTLEPYRPNQLETDPWKRMKTFRESTSLLVPLPNSIYRPIPGWIKRSLLLDFPFYNFDETKDGPNALKRVQDQV</sequence>
<accession>A0ACD0NYV8</accession>
<keyword evidence="2" id="KW-1185">Reference proteome</keyword>
<evidence type="ECO:0000313" key="1">
    <source>
        <dbReference type="EMBL" id="PWN50925.1"/>
    </source>
</evidence>
<proteinExistence type="predicted"/>
<name>A0ACD0NYV8_9BASI</name>
<protein>
    <submittedName>
        <fullName evidence="1">DUF1295-domain-containing protein</fullName>
    </submittedName>
</protein>
<dbReference type="Proteomes" id="UP000245626">
    <property type="component" value="Unassembled WGS sequence"/>
</dbReference>
<reference evidence="1 2" key="1">
    <citation type="journal article" date="2018" name="Mol. Biol. Evol.">
        <title>Broad Genomic Sampling Reveals a Smut Pathogenic Ancestry of the Fungal Clade Ustilaginomycotina.</title>
        <authorList>
            <person name="Kijpornyongpan T."/>
            <person name="Mondo S.J."/>
            <person name="Barry K."/>
            <person name="Sandor L."/>
            <person name="Lee J."/>
            <person name="Lipzen A."/>
            <person name="Pangilinan J."/>
            <person name="LaButti K."/>
            <person name="Hainaut M."/>
            <person name="Henrissat B."/>
            <person name="Grigoriev I.V."/>
            <person name="Spatafora J.W."/>
            <person name="Aime M.C."/>
        </authorList>
    </citation>
    <scope>NUCLEOTIDE SEQUENCE [LARGE SCALE GENOMIC DNA]</scope>
    <source>
        <strain evidence="1 2">SA 807</strain>
    </source>
</reference>
<evidence type="ECO:0000313" key="2">
    <source>
        <dbReference type="Proteomes" id="UP000245626"/>
    </source>
</evidence>
<organism evidence="1 2">
    <name type="scientific">Violaceomyces palustris</name>
    <dbReference type="NCBI Taxonomy" id="1673888"/>
    <lineage>
        <taxon>Eukaryota</taxon>
        <taxon>Fungi</taxon>
        <taxon>Dikarya</taxon>
        <taxon>Basidiomycota</taxon>
        <taxon>Ustilaginomycotina</taxon>
        <taxon>Ustilaginomycetes</taxon>
        <taxon>Violaceomycetales</taxon>
        <taxon>Violaceomycetaceae</taxon>
        <taxon>Violaceomyces</taxon>
    </lineage>
</organism>
<gene>
    <name evidence="1" type="ORF">IE53DRAFT_329333</name>
</gene>
<dbReference type="EMBL" id="KZ819885">
    <property type="protein sequence ID" value="PWN50925.1"/>
    <property type="molecule type" value="Genomic_DNA"/>
</dbReference>